<dbReference type="HOGENOM" id="CLU_1835221_0_0_1"/>
<evidence type="ECO:0000313" key="2">
    <source>
        <dbReference type="Proteomes" id="UP000015241"/>
    </source>
</evidence>
<name>S8F4L8_FOMSC</name>
<dbReference type="EMBL" id="KE504252">
    <property type="protein sequence ID" value="EPS93899.1"/>
    <property type="molecule type" value="Genomic_DNA"/>
</dbReference>
<dbReference type="Proteomes" id="UP000015241">
    <property type="component" value="Unassembled WGS sequence"/>
</dbReference>
<keyword evidence="2" id="KW-1185">Reference proteome</keyword>
<protein>
    <submittedName>
        <fullName evidence="1">Uncharacterized protein</fullName>
    </submittedName>
</protein>
<accession>S8F4L8</accession>
<reference evidence="1 2" key="1">
    <citation type="journal article" date="2012" name="Science">
        <title>The Paleozoic origin of enzymatic lignin decomposition reconstructed from 31 fungal genomes.</title>
        <authorList>
            <person name="Floudas D."/>
            <person name="Binder M."/>
            <person name="Riley R."/>
            <person name="Barry K."/>
            <person name="Blanchette R.A."/>
            <person name="Henrissat B."/>
            <person name="Martinez A.T."/>
            <person name="Otillar R."/>
            <person name="Spatafora J.W."/>
            <person name="Yadav J.S."/>
            <person name="Aerts A."/>
            <person name="Benoit I."/>
            <person name="Boyd A."/>
            <person name="Carlson A."/>
            <person name="Copeland A."/>
            <person name="Coutinho P.M."/>
            <person name="de Vries R.P."/>
            <person name="Ferreira P."/>
            <person name="Findley K."/>
            <person name="Foster B."/>
            <person name="Gaskell J."/>
            <person name="Glotzer D."/>
            <person name="Gorecki P."/>
            <person name="Heitman J."/>
            <person name="Hesse C."/>
            <person name="Hori C."/>
            <person name="Igarashi K."/>
            <person name="Jurgens J.A."/>
            <person name="Kallen N."/>
            <person name="Kersten P."/>
            <person name="Kohler A."/>
            <person name="Kuees U."/>
            <person name="Kumar T.K.A."/>
            <person name="Kuo A."/>
            <person name="LaButti K."/>
            <person name="Larrondo L.F."/>
            <person name="Lindquist E."/>
            <person name="Ling A."/>
            <person name="Lombard V."/>
            <person name="Lucas S."/>
            <person name="Lundell T."/>
            <person name="Martin R."/>
            <person name="McLaughlin D.J."/>
            <person name="Morgenstern I."/>
            <person name="Morin E."/>
            <person name="Murat C."/>
            <person name="Nagy L.G."/>
            <person name="Nolan M."/>
            <person name="Ohm R.A."/>
            <person name="Patyshakuliyeva A."/>
            <person name="Rokas A."/>
            <person name="Ruiz-Duenas F.J."/>
            <person name="Sabat G."/>
            <person name="Salamov A."/>
            <person name="Samejima M."/>
            <person name="Schmutz J."/>
            <person name="Slot J.C."/>
            <person name="St John F."/>
            <person name="Stenlid J."/>
            <person name="Sun H."/>
            <person name="Sun S."/>
            <person name="Syed K."/>
            <person name="Tsang A."/>
            <person name="Wiebenga A."/>
            <person name="Young D."/>
            <person name="Pisabarro A."/>
            <person name="Eastwood D.C."/>
            <person name="Martin F."/>
            <person name="Cullen D."/>
            <person name="Grigoriev I.V."/>
            <person name="Hibbett D.S."/>
        </authorList>
    </citation>
    <scope>NUCLEOTIDE SEQUENCE</scope>
    <source>
        <strain evidence="2">FP-58527</strain>
    </source>
</reference>
<dbReference type="AlphaFoldDB" id="S8F4L8"/>
<dbReference type="InParanoid" id="S8F4L8"/>
<evidence type="ECO:0000313" key="1">
    <source>
        <dbReference type="EMBL" id="EPS93899.1"/>
    </source>
</evidence>
<gene>
    <name evidence="1" type="ORF">FOMPIDRAFT_1135288</name>
</gene>
<sequence>MITRSEVKAHVQGLSEGSEEVGHKLGAPVRRDSVLGEDMEYKQLGEFRSGECIVCRDEDTLLGDAVHYDEDGGKTVGIWKLLNEIHGDGVPGPFQDRKLLEGAIWKVTWNLGSSAGGTGFAVIPDEEAASGPRVVPKDKG</sequence>
<proteinExistence type="predicted"/>
<organism evidence="1 2">
    <name type="scientific">Fomitopsis schrenkii</name>
    <name type="common">Brown rot fungus</name>
    <dbReference type="NCBI Taxonomy" id="2126942"/>
    <lineage>
        <taxon>Eukaryota</taxon>
        <taxon>Fungi</taxon>
        <taxon>Dikarya</taxon>
        <taxon>Basidiomycota</taxon>
        <taxon>Agaricomycotina</taxon>
        <taxon>Agaricomycetes</taxon>
        <taxon>Polyporales</taxon>
        <taxon>Fomitopsis</taxon>
    </lineage>
</organism>